<gene>
    <name evidence="1" type="ORF">SAMN05216561_11541</name>
</gene>
<accession>A0A1I3MC10</accession>
<keyword evidence="2" id="KW-1185">Reference proteome</keyword>
<evidence type="ECO:0000313" key="2">
    <source>
        <dbReference type="Proteomes" id="UP000198649"/>
    </source>
</evidence>
<organism evidence="1 2">
    <name type="scientific">Nocardioides psychrotolerans</name>
    <dbReference type="NCBI Taxonomy" id="1005945"/>
    <lineage>
        <taxon>Bacteria</taxon>
        <taxon>Bacillati</taxon>
        <taxon>Actinomycetota</taxon>
        <taxon>Actinomycetes</taxon>
        <taxon>Propionibacteriales</taxon>
        <taxon>Nocardioidaceae</taxon>
        <taxon>Nocardioides</taxon>
    </lineage>
</organism>
<dbReference type="Proteomes" id="UP000198649">
    <property type="component" value="Unassembled WGS sequence"/>
</dbReference>
<protein>
    <submittedName>
        <fullName evidence="1">Uncharacterized protein</fullName>
    </submittedName>
</protein>
<sequence length="95" mass="10511">MKWTRQIDLTTVHERDRRKAAWATHVPPGASVRVVVGRNAGPYGNFDTYETPRGENHRVIDAVLAMLDAGIHVDIVGSPDALTAWGEAIAWHRGK</sequence>
<proteinExistence type="predicted"/>
<evidence type="ECO:0000313" key="1">
    <source>
        <dbReference type="EMBL" id="SFI94452.1"/>
    </source>
</evidence>
<name>A0A1I3MC10_9ACTN</name>
<reference evidence="1 2" key="1">
    <citation type="submission" date="2016-10" db="EMBL/GenBank/DDBJ databases">
        <authorList>
            <person name="de Groot N.N."/>
        </authorList>
    </citation>
    <scope>NUCLEOTIDE SEQUENCE [LARGE SCALE GENOMIC DNA]</scope>
    <source>
        <strain evidence="1 2">CGMCC 1.11156</strain>
    </source>
</reference>
<dbReference type="STRING" id="1005945.SAMN05216561_11541"/>
<dbReference type="AlphaFoldDB" id="A0A1I3MC10"/>
<dbReference type="EMBL" id="FOQG01000015">
    <property type="protein sequence ID" value="SFI94452.1"/>
    <property type="molecule type" value="Genomic_DNA"/>
</dbReference>